<dbReference type="InterPro" id="IPR000608">
    <property type="entry name" value="UBC"/>
</dbReference>
<dbReference type="EMBL" id="CAJOBA010050805">
    <property type="protein sequence ID" value="CAF4238322.1"/>
    <property type="molecule type" value="Genomic_DNA"/>
</dbReference>
<dbReference type="SUPFAM" id="SSF54495">
    <property type="entry name" value="UBC-like"/>
    <property type="match status" value="1"/>
</dbReference>
<feature type="domain" description="UBC core" evidence="1">
    <location>
        <begin position="15"/>
        <end position="162"/>
    </location>
</feature>
<evidence type="ECO:0000313" key="4">
    <source>
        <dbReference type="EMBL" id="CAF3733524.1"/>
    </source>
</evidence>
<dbReference type="Proteomes" id="UP000681722">
    <property type="component" value="Unassembled WGS sequence"/>
</dbReference>
<dbReference type="AlphaFoldDB" id="A0A814DU94"/>
<evidence type="ECO:0000313" key="6">
    <source>
        <dbReference type="Proteomes" id="UP000663829"/>
    </source>
</evidence>
<organism evidence="2 6">
    <name type="scientific">Didymodactylos carnosus</name>
    <dbReference type="NCBI Taxonomy" id="1234261"/>
    <lineage>
        <taxon>Eukaryota</taxon>
        <taxon>Metazoa</taxon>
        <taxon>Spiralia</taxon>
        <taxon>Gnathifera</taxon>
        <taxon>Rotifera</taxon>
        <taxon>Eurotatoria</taxon>
        <taxon>Bdelloidea</taxon>
        <taxon>Philodinida</taxon>
        <taxon>Philodinidae</taxon>
        <taxon>Didymodactylos</taxon>
    </lineage>
</organism>
<dbReference type="Gene3D" id="3.10.110.10">
    <property type="entry name" value="Ubiquitin Conjugating Enzyme"/>
    <property type="match status" value="1"/>
</dbReference>
<dbReference type="Proteomes" id="UP000677228">
    <property type="component" value="Unassembled WGS sequence"/>
</dbReference>
<evidence type="ECO:0000259" key="1">
    <source>
        <dbReference type="PROSITE" id="PS50127"/>
    </source>
</evidence>
<dbReference type="SMART" id="SM00212">
    <property type="entry name" value="UBCc"/>
    <property type="match status" value="1"/>
</dbReference>
<dbReference type="Proteomes" id="UP000682733">
    <property type="component" value="Unassembled WGS sequence"/>
</dbReference>
<dbReference type="Proteomes" id="UP000663829">
    <property type="component" value="Unassembled WGS sequence"/>
</dbReference>
<protein>
    <recommendedName>
        <fullName evidence="1">UBC core domain-containing protein</fullName>
    </recommendedName>
</protein>
<dbReference type="EMBL" id="CAJNOK010028999">
    <property type="protein sequence ID" value="CAF1442282.1"/>
    <property type="molecule type" value="Genomic_DNA"/>
</dbReference>
<dbReference type="InterPro" id="IPR016135">
    <property type="entry name" value="UBQ-conjugating_enzyme/RWD"/>
</dbReference>
<accession>A0A814DU94</accession>
<dbReference type="EMBL" id="CAJNOQ010002443">
    <property type="protein sequence ID" value="CAF0958685.1"/>
    <property type="molecule type" value="Genomic_DNA"/>
</dbReference>
<evidence type="ECO:0000313" key="3">
    <source>
        <dbReference type="EMBL" id="CAF1442282.1"/>
    </source>
</evidence>
<dbReference type="PANTHER" id="PTHR24067">
    <property type="entry name" value="UBIQUITIN-CONJUGATING ENZYME E2"/>
    <property type="match status" value="1"/>
</dbReference>
<name>A0A814DU94_9BILA</name>
<comment type="caution">
    <text evidence="2">The sequence shown here is derived from an EMBL/GenBank/DDBJ whole genome shotgun (WGS) entry which is preliminary data.</text>
</comment>
<dbReference type="PROSITE" id="PS50127">
    <property type="entry name" value="UBC_2"/>
    <property type="match status" value="1"/>
</dbReference>
<gene>
    <name evidence="2" type="ORF">GPM918_LOCUS11638</name>
    <name evidence="3" type="ORF">OVA965_LOCUS34489</name>
    <name evidence="4" type="ORF">SRO942_LOCUS11639</name>
    <name evidence="5" type="ORF">TMI583_LOCUS35408</name>
</gene>
<dbReference type="OrthoDB" id="9978460at2759"/>
<sequence>MQAAATGTASSTPSASIRRIEKELNGLNITSPILSAGPIDPKNLLEWAAIIQGPPNTPYENGQFKLLILFTELYPLKPPQCQMQTKVFHPNITEDQGEISLDLLSTSWKPTTPIATIIQGIYELLERPHGEKCLEVEKGKLYLENRDEFNRLAKDYTDKYAKQ</sequence>
<evidence type="ECO:0000313" key="5">
    <source>
        <dbReference type="EMBL" id="CAF4238322.1"/>
    </source>
</evidence>
<reference evidence="2" key="1">
    <citation type="submission" date="2021-02" db="EMBL/GenBank/DDBJ databases">
        <authorList>
            <person name="Nowell W R."/>
        </authorList>
    </citation>
    <scope>NUCLEOTIDE SEQUENCE</scope>
</reference>
<keyword evidence="6" id="KW-1185">Reference proteome</keyword>
<proteinExistence type="predicted"/>
<dbReference type="EMBL" id="CAJOBC010002443">
    <property type="protein sequence ID" value="CAF3733524.1"/>
    <property type="molecule type" value="Genomic_DNA"/>
</dbReference>
<dbReference type="Pfam" id="PF00179">
    <property type="entry name" value="UQ_con"/>
    <property type="match status" value="1"/>
</dbReference>
<evidence type="ECO:0000313" key="2">
    <source>
        <dbReference type="EMBL" id="CAF0958685.1"/>
    </source>
</evidence>
<dbReference type="InterPro" id="IPR050113">
    <property type="entry name" value="Ub_conjugating_enzyme"/>
</dbReference>